<dbReference type="WBParaSite" id="SSLN_0000668001-mRNA-1">
    <property type="protein sequence ID" value="SSLN_0000668001-mRNA-1"/>
    <property type="gene ID" value="SSLN_0000668001"/>
</dbReference>
<protein>
    <submittedName>
        <fullName evidence="4">Reverse transcriptase domain-containing protein</fullName>
    </submittedName>
</protein>
<dbReference type="EMBL" id="UYSU01033705">
    <property type="protein sequence ID" value="VDL92859.1"/>
    <property type="molecule type" value="Genomic_DNA"/>
</dbReference>
<dbReference type="PROSITE" id="PS50878">
    <property type="entry name" value="RT_POL"/>
    <property type="match status" value="1"/>
</dbReference>
<gene>
    <name evidence="2" type="ORF">SSLN_LOCUS6474</name>
</gene>
<dbReference type="AlphaFoldDB" id="A0A183SQH6"/>
<proteinExistence type="predicted"/>
<evidence type="ECO:0000313" key="3">
    <source>
        <dbReference type="Proteomes" id="UP000275846"/>
    </source>
</evidence>
<dbReference type="Proteomes" id="UP000275846">
    <property type="component" value="Unassembled WGS sequence"/>
</dbReference>
<dbReference type="InterPro" id="IPR000477">
    <property type="entry name" value="RT_dom"/>
</dbReference>
<dbReference type="OrthoDB" id="6248800at2759"/>
<dbReference type="CDD" id="cd01650">
    <property type="entry name" value="RT_nLTR_like"/>
    <property type="match status" value="1"/>
</dbReference>
<evidence type="ECO:0000313" key="2">
    <source>
        <dbReference type="EMBL" id="VDL92859.1"/>
    </source>
</evidence>
<accession>A0A183SQH6</accession>
<evidence type="ECO:0000313" key="4">
    <source>
        <dbReference type="WBParaSite" id="SSLN_0000668001-mRNA-1"/>
    </source>
</evidence>
<organism evidence="4">
    <name type="scientific">Schistocephalus solidus</name>
    <name type="common">Tapeworm</name>
    <dbReference type="NCBI Taxonomy" id="70667"/>
    <lineage>
        <taxon>Eukaryota</taxon>
        <taxon>Metazoa</taxon>
        <taxon>Spiralia</taxon>
        <taxon>Lophotrochozoa</taxon>
        <taxon>Platyhelminthes</taxon>
        <taxon>Cestoda</taxon>
        <taxon>Eucestoda</taxon>
        <taxon>Diphyllobothriidea</taxon>
        <taxon>Diphyllobothriidae</taxon>
        <taxon>Schistocephalus</taxon>
    </lineage>
</organism>
<name>A0A183SQH6_SCHSO</name>
<reference evidence="2 3" key="2">
    <citation type="submission" date="2018-11" db="EMBL/GenBank/DDBJ databases">
        <authorList>
            <consortium name="Pathogen Informatics"/>
        </authorList>
    </citation>
    <scope>NUCLEOTIDE SEQUENCE [LARGE SCALE GENOMIC DNA]</scope>
    <source>
        <strain evidence="2 3">NST_G2</strain>
    </source>
</reference>
<evidence type="ECO:0000259" key="1">
    <source>
        <dbReference type="PROSITE" id="PS50878"/>
    </source>
</evidence>
<dbReference type="Pfam" id="PF00078">
    <property type="entry name" value="RVT_1"/>
    <property type="match status" value="1"/>
</dbReference>
<sequence length="337" mass="38789">MLKTNECVELCKDKEKAEHLSPFFQSVFTREANLNANNYSAEEIPTIDSVVITEPIVLQELLKLDETKSPGPDVILAKLLNAVELAEPLCLLFQASLAAGRLPSDWKTAWIFPIHKSGSRASANNYRQVLLTSICCKSMERIIKREMMQFLERHHLLSYAQHRFRRRRSCLTNLLYCLERWTRAIDEGNVMHAVYIDFQKACDSVPHQRLLYKLNCIWVRGKLLNWIENLLIGRSQIGRLGDQQSAQVAVESRIPQGSVLDPILFLIYIDECVTRLDCDTAMLADDIKRWKVIHNEADEANLQANLNRLEEWSHNWLLPFNATKCNILRFGRTSSGH</sequence>
<dbReference type="PANTHER" id="PTHR33332">
    <property type="entry name" value="REVERSE TRANSCRIPTASE DOMAIN-CONTAINING PROTEIN"/>
    <property type="match status" value="1"/>
</dbReference>
<feature type="domain" description="Reverse transcriptase" evidence="1">
    <location>
        <begin position="95"/>
        <end position="337"/>
    </location>
</feature>
<reference evidence="4" key="1">
    <citation type="submission" date="2016-06" db="UniProtKB">
        <authorList>
            <consortium name="WormBaseParasite"/>
        </authorList>
    </citation>
    <scope>IDENTIFICATION</scope>
</reference>
<keyword evidence="3" id="KW-1185">Reference proteome</keyword>